<organism evidence="2 3">
    <name type="scientific">Xenoophorus captivus</name>
    <dbReference type="NCBI Taxonomy" id="1517983"/>
    <lineage>
        <taxon>Eukaryota</taxon>
        <taxon>Metazoa</taxon>
        <taxon>Chordata</taxon>
        <taxon>Craniata</taxon>
        <taxon>Vertebrata</taxon>
        <taxon>Euteleostomi</taxon>
        <taxon>Actinopterygii</taxon>
        <taxon>Neopterygii</taxon>
        <taxon>Teleostei</taxon>
        <taxon>Neoteleostei</taxon>
        <taxon>Acanthomorphata</taxon>
        <taxon>Ovalentaria</taxon>
        <taxon>Atherinomorphae</taxon>
        <taxon>Cyprinodontiformes</taxon>
        <taxon>Goodeidae</taxon>
        <taxon>Xenoophorus</taxon>
    </lineage>
</organism>
<accession>A0ABV0QXJ3</accession>
<evidence type="ECO:0000313" key="2">
    <source>
        <dbReference type="EMBL" id="MEQ2200151.1"/>
    </source>
</evidence>
<feature type="region of interest" description="Disordered" evidence="1">
    <location>
        <begin position="100"/>
        <end position="121"/>
    </location>
</feature>
<keyword evidence="3" id="KW-1185">Reference proteome</keyword>
<protein>
    <submittedName>
        <fullName evidence="2">Uncharacterized protein</fullName>
    </submittedName>
</protein>
<evidence type="ECO:0000313" key="3">
    <source>
        <dbReference type="Proteomes" id="UP001434883"/>
    </source>
</evidence>
<gene>
    <name evidence="2" type="ORF">XENOCAPTIV_023710</name>
</gene>
<sequence length="151" mass="15851">MQLFIFFSTSLPIFTLNVMFPSFCPLMVGTCFLAADLQLPLLLGCKENTESCSAGPPLQLQGTVSDVYPAHKAPGLAVGMAASALNLNGLVVMNSSNQFHSKPGSSNATSRTNTSPVGRPVLPVPERSTYCPLLGGSLYSPTSPKVAKCNT</sequence>
<comment type="caution">
    <text evidence="2">The sequence shown here is derived from an EMBL/GenBank/DDBJ whole genome shotgun (WGS) entry which is preliminary data.</text>
</comment>
<name>A0ABV0QXJ3_9TELE</name>
<proteinExistence type="predicted"/>
<dbReference type="EMBL" id="JAHRIN010025751">
    <property type="protein sequence ID" value="MEQ2200151.1"/>
    <property type="molecule type" value="Genomic_DNA"/>
</dbReference>
<reference evidence="2 3" key="1">
    <citation type="submission" date="2021-06" db="EMBL/GenBank/DDBJ databases">
        <authorList>
            <person name="Palmer J.M."/>
        </authorList>
    </citation>
    <scope>NUCLEOTIDE SEQUENCE [LARGE SCALE GENOMIC DNA]</scope>
    <source>
        <strain evidence="2 3">XC_2019</strain>
        <tissue evidence="2">Muscle</tissue>
    </source>
</reference>
<feature type="compositionally biased region" description="Polar residues" evidence="1">
    <location>
        <begin position="100"/>
        <end position="116"/>
    </location>
</feature>
<evidence type="ECO:0000256" key="1">
    <source>
        <dbReference type="SAM" id="MobiDB-lite"/>
    </source>
</evidence>
<dbReference type="Proteomes" id="UP001434883">
    <property type="component" value="Unassembled WGS sequence"/>
</dbReference>